<accession>A0A554SD32</accession>
<keyword evidence="12" id="KW-0540">Nuclease</keyword>
<dbReference type="SUPFAM" id="SSF48150">
    <property type="entry name" value="DNA-glycosylase"/>
    <property type="match status" value="1"/>
</dbReference>
<evidence type="ECO:0000259" key="11">
    <source>
        <dbReference type="SMART" id="SM00478"/>
    </source>
</evidence>
<dbReference type="GO" id="GO:0003677">
    <property type="term" value="F:DNA binding"/>
    <property type="evidence" value="ECO:0007669"/>
    <property type="project" value="UniProtKB-UniRule"/>
</dbReference>
<dbReference type="SMART" id="SM00478">
    <property type="entry name" value="ENDO3c"/>
    <property type="match status" value="1"/>
</dbReference>
<dbReference type="Pfam" id="PF00730">
    <property type="entry name" value="HhH-GPD"/>
    <property type="match status" value="1"/>
</dbReference>
<evidence type="ECO:0000256" key="3">
    <source>
        <dbReference type="ARBA" id="ARBA00022723"/>
    </source>
</evidence>
<feature type="binding site" evidence="10">
    <location>
        <position position="247"/>
    </location>
    <ligand>
        <name>[4Fe-4S] cluster</name>
        <dbReference type="ChEBI" id="CHEBI:49883"/>
    </ligand>
</feature>
<keyword evidence="3 10" id="KW-0479">Metal-binding</keyword>
<dbReference type="InterPro" id="IPR005759">
    <property type="entry name" value="Nth"/>
</dbReference>
<keyword evidence="5 10" id="KW-0378">Hydrolase</keyword>
<organism evidence="12 13">
    <name type="scientific">Aeromicrobium piscarium</name>
    <dbReference type="NCBI Taxonomy" id="2590901"/>
    <lineage>
        <taxon>Bacteria</taxon>
        <taxon>Bacillati</taxon>
        <taxon>Actinomycetota</taxon>
        <taxon>Actinomycetes</taxon>
        <taxon>Propionibacteriales</taxon>
        <taxon>Nocardioidaceae</taxon>
        <taxon>Aeromicrobium</taxon>
    </lineage>
</organism>
<dbReference type="InterPro" id="IPR003651">
    <property type="entry name" value="Endonuclease3_FeS-loop_motif"/>
</dbReference>
<evidence type="ECO:0000256" key="8">
    <source>
        <dbReference type="ARBA" id="ARBA00023204"/>
    </source>
</evidence>
<dbReference type="InterPro" id="IPR011257">
    <property type="entry name" value="DNA_glycosylase"/>
</dbReference>
<evidence type="ECO:0000256" key="4">
    <source>
        <dbReference type="ARBA" id="ARBA00022763"/>
    </source>
</evidence>
<dbReference type="InterPro" id="IPR023170">
    <property type="entry name" value="HhH_base_excis_C"/>
</dbReference>
<keyword evidence="13" id="KW-1185">Reference proteome</keyword>
<dbReference type="InterPro" id="IPR000445">
    <property type="entry name" value="HhH_motif"/>
</dbReference>
<dbReference type="InterPro" id="IPR003265">
    <property type="entry name" value="HhH-GPD_domain"/>
</dbReference>
<dbReference type="PANTHER" id="PTHR10359:SF18">
    <property type="entry name" value="ENDONUCLEASE III"/>
    <property type="match status" value="1"/>
</dbReference>
<comment type="caution">
    <text evidence="12">The sequence shown here is derived from an EMBL/GenBank/DDBJ whole genome shotgun (WGS) entry which is preliminary data.</text>
</comment>
<dbReference type="Pfam" id="PF10576">
    <property type="entry name" value="EndIII_4Fe-2S"/>
    <property type="match status" value="1"/>
</dbReference>
<comment type="catalytic activity">
    <reaction evidence="10">
        <text>2'-deoxyribonucleotide-(2'-deoxyribose 5'-phosphate)-2'-deoxyribonucleotide-DNA = a 3'-end 2'-deoxyribonucleotide-(2,3-dehydro-2,3-deoxyribose 5'-phosphate)-DNA + a 5'-end 5'-phospho-2'-deoxyribonucleoside-DNA + H(+)</text>
        <dbReference type="Rhea" id="RHEA:66592"/>
        <dbReference type="Rhea" id="RHEA-COMP:13180"/>
        <dbReference type="Rhea" id="RHEA-COMP:16897"/>
        <dbReference type="Rhea" id="RHEA-COMP:17067"/>
        <dbReference type="ChEBI" id="CHEBI:15378"/>
        <dbReference type="ChEBI" id="CHEBI:136412"/>
        <dbReference type="ChEBI" id="CHEBI:157695"/>
        <dbReference type="ChEBI" id="CHEBI:167181"/>
        <dbReference type="EC" id="4.2.99.18"/>
    </reaction>
</comment>
<dbReference type="FunFam" id="1.10.340.30:FF:000001">
    <property type="entry name" value="Endonuclease III"/>
    <property type="match status" value="1"/>
</dbReference>
<proteinExistence type="inferred from homology"/>
<evidence type="ECO:0000256" key="2">
    <source>
        <dbReference type="ARBA" id="ARBA00022485"/>
    </source>
</evidence>
<feature type="domain" description="HhH-GPD" evidence="11">
    <location>
        <begin position="88"/>
        <end position="238"/>
    </location>
</feature>
<gene>
    <name evidence="10 12" type="primary">nth</name>
    <name evidence="12" type="ORF">FNM00_06800</name>
</gene>
<dbReference type="AlphaFoldDB" id="A0A554SD32"/>
<keyword evidence="9 10" id="KW-0326">Glycosidase</keyword>
<keyword evidence="8 10" id="KW-0234">DNA repair</keyword>
<protein>
    <recommendedName>
        <fullName evidence="10">Endonuclease III</fullName>
        <ecNumber evidence="10">4.2.99.18</ecNumber>
    </recommendedName>
    <alternativeName>
        <fullName evidence="10">DNA-(apurinic or apyrimidinic site) lyase</fullName>
    </alternativeName>
</protein>
<sequence length="279" mass="29951">MTGDATPAVQGLQGITATPILTGPRLGGAASSRNLYAIGVTTTDTGRRDTALVRRARKVDRVLAETYPDARPELDFSSPFELLVVTVLSAQTTDRRVNAVSPALFAACPDAAALAAADRTELEEIIRPTGFFRAKTDSLLGLAAALVERFDGEVPPRLDDLVTLPGVGRKTANVVLGNAFGIPGITVDTHVARLTHRLGWLDEATARQPVKAEHALGALFPRRDWTDMCQRLIWHGRRRCHARTPACGACPVSRWCPSYGLGPTDPVEAEKLVTTQGRA</sequence>
<dbReference type="CDD" id="cd00056">
    <property type="entry name" value="ENDO3c"/>
    <property type="match status" value="1"/>
</dbReference>
<comment type="cofactor">
    <cofactor evidence="10">
        <name>[4Fe-4S] cluster</name>
        <dbReference type="ChEBI" id="CHEBI:49883"/>
    </cofactor>
    <text evidence="10">Binds 1 [4Fe-4S] cluster.</text>
</comment>
<feature type="binding site" evidence="10">
    <location>
        <position position="256"/>
    </location>
    <ligand>
        <name>[4Fe-4S] cluster</name>
        <dbReference type="ChEBI" id="CHEBI:49883"/>
    </ligand>
</feature>
<dbReference type="Gene3D" id="1.10.1670.10">
    <property type="entry name" value="Helix-hairpin-Helix base-excision DNA repair enzymes (C-terminal)"/>
    <property type="match status" value="1"/>
</dbReference>
<evidence type="ECO:0000256" key="10">
    <source>
        <dbReference type="HAMAP-Rule" id="MF_00942"/>
    </source>
</evidence>
<dbReference type="OrthoDB" id="9800977at2"/>
<dbReference type="GO" id="GO:0140078">
    <property type="term" value="F:class I DNA-(apurinic or apyrimidinic site) endonuclease activity"/>
    <property type="evidence" value="ECO:0007669"/>
    <property type="project" value="UniProtKB-EC"/>
</dbReference>
<feature type="binding site" evidence="10">
    <location>
        <position position="240"/>
    </location>
    <ligand>
        <name>[4Fe-4S] cluster</name>
        <dbReference type="ChEBI" id="CHEBI:49883"/>
    </ligand>
</feature>
<keyword evidence="2 10" id="KW-0004">4Fe-4S</keyword>
<dbReference type="GO" id="GO:0019104">
    <property type="term" value="F:DNA N-glycosylase activity"/>
    <property type="evidence" value="ECO:0007669"/>
    <property type="project" value="UniProtKB-UniRule"/>
</dbReference>
<dbReference type="EMBL" id="VLNT01000004">
    <property type="protein sequence ID" value="TSD64253.1"/>
    <property type="molecule type" value="Genomic_DNA"/>
</dbReference>
<dbReference type="InterPro" id="IPR004036">
    <property type="entry name" value="Endonuclease-III-like_CS2"/>
</dbReference>
<dbReference type="Proteomes" id="UP000316988">
    <property type="component" value="Unassembled WGS sequence"/>
</dbReference>
<feature type="binding site" evidence="10">
    <location>
        <position position="250"/>
    </location>
    <ligand>
        <name>[4Fe-4S] cluster</name>
        <dbReference type="ChEBI" id="CHEBI:49883"/>
    </ligand>
</feature>
<dbReference type="NCBIfam" id="TIGR01083">
    <property type="entry name" value="nth"/>
    <property type="match status" value="1"/>
</dbReference>
<keyword evidence="7 10" id="KW-0411">Iron-sulfur</keyword>
<evidence type="ECO:0000256" key="5">
    <source>
        <dbReference type="ARBA" id="ARBA00022801"/>
    </source>
</evidence>
<comment type="function">
    <text evidence="10">DNA repair enzyme that has both DNA N-glycosylase activity and AP-lyase activity. The DNA N-glycosylase activity releases various damaged pyrimidines from DNA by cleaving the N-glycosidic bond, leaving an AP (apurinic/apyrimidinic) site. The AP-lyase activity cleaves the phosphodiester bond 3' to the AP site by a beta-elimination, leaving a 3'-terminal unsaturated sugar and a product with a terminal 5'-phosphate.</text>
</comment>
<evidence type="ECO:0000313" key="13">
    <source>
        <dbReference type="Proteomes" id="UP000316988"/>
    </source>
</evidence>
<evidence type="ECO:0000313" key="12">
    <source>
        <dbReference type="EMBL" id="TSD64253.1"/>
    </source>
</evidence>
<evidence type="ECO:0000256" key="9">
    <source>
        <dbReference type="ARBA" id="ARBA00023295"/>
    </source>
</evidence>
<name>A0A554SD32_9ACTN</name>
<comment type="similarity">
    <text evidence="1 10">Belongs to the Nth/MutY family.</text>
</comment>
<evidence type="ECO:0000256" key="1">
    <source>
        <dbReference type="ARBA" id="ARBA00008343"/>
    </source>
</evidence>
<evidence type="ECO:0000256" key="6">
    <source>
        <dbReference type="ARBA" id="ARBA00023004"/>
    </source>
</evidence>
<evidence type="ECO:0000256" key="7">
    <source>
        <dbReference type="ARBA" id="ARBA00023014"/>
    </source>
</evidence>
<dbReference type="GO" id="GO:0046872">
    <property type="term" value="F:metal ion binding"/>
    <property type="evidence" value="ECO:0007669"/>
    <property type="project" value="UniProtKB-KW"/>
</dbReference>
<dbReference type="PANTHER" id="PTHR10359">
    <property type="entry name" value="A/G-SPECIFIC ADENINE GLYCOSYLASE/ENDONUCLEASE III"/>
    <property type="match status" value="1"/>
</dbReference>
<keyword evidence="12" id="KW-0255">Endonuclease</keyword>
<dbReference type="SMART" id="SM00525">
    <property type="entry name" value="FES"/>
    <property type="match status" value="1"/>
</dbReference>
<reference evidence="12 13" key="1">
    <citation type="submission" date="2019-07" db="EMBL/GenBank/DDBJ databases">
        <authorList>
            <person name="Zhao L.H."/>
        </authorList>
    </citation>
    <scope>NUCLEOTIDE SEQUENCE [LARGE SCALE GENOMIC DNA]</scope>
    <source>
        <strain evidence="12 13">Co35</strain>
    </source>
</reference>
<dbReference type="GO" id="GO:0051539">
    <property type="term" value="F:4 iron, 4 sulfur cluster binding"/>
    <property type="evidence" value="ECO:0007669"/>
    <property type="project" value="UniProtKB-UniRule"/>
</dbReference>
<dbReference type="GO" id="GO:0006285">
    <property type="term" value="P:base-excision repair, AP site formation"/>
    <property type="evidence" value="ECO:0007669"/>
    <property type="project" value="TreeGrafter"/>
</dbReference>
<dbReference type="EC" id="4.2.99.18" evidence="10"/>
<dbReference type="HAMAP" id="MF_00942">
    <property type="entry name" value="Nth"/>
    <property type="match status" value="1"/>
</dbReference>
<dbReference type="PROSITE" id="PS01155">
    <property type="entry name" value="ENDONUCLEASE_III_2"/>
    <property type="match status" value="1"/>
</dbReference>
<keyword evidence="4 10" id="KW-0227">DNA damage</keyword>
<keyword evidence="10" id="KW-0238">DNA-binding</keyword>
<keyword evidence="6 10" id="KW-0408">Iron</keyword>
<keyword evidence="10" id="KW-0456">Lyase</keyword>
<dbReference type="Pfam" id="PF00633">
    <property type="entry name" value="HHH"/>
    <property type="match status" value="1"/>
</dbReference>
<dbReference type="Gene3D" id="1.10.340.30">
    <property type="entry name" value="Hypothetical protein, domain 2"/>
    <property type="match status" value="1"/>
</dbReference>